<protein>
    <recommendedName>
        <fullName evidence="4">Magnesium-dependent phosphatase-1</fullName>
    </recommendedName>
</protein>
<dbReference type="PANTHER" id="PTHR17901:SF14">
    <property type="entry name" value="MAGNESIUM-DEPENDENT PHOSPHATASE 1"/>
    <property type="match status" value="1"/>
</dbReference>
<sequence length="218" mass="23921">MPGAFVFDLDYTLWPAWVDTHVDPPLKRAPGEAINRVVDRNGQSLSFYPHVPTILLHLSRSSIPICAASRTSAPNAARQALNGLYLHDPAPTAQDQPGHSPRRGDKSNERLVKAISECAAVLAVRELTGAAAGLFDYMEIYPGSKITHFKRLAADTGVACEDMIFFDDEHRNIEVETKLGVHFVDVSRNGLDLAAFEHGVRGWRAKQAARSGAPREQL</sequence>
<dbReference type="Pfam" id="PF12689">
    <property type="entry name" value="Acid_PPase"/>
    <property type="match status" value="1"/>
</dbReference>
<dbReference type="GeneID" id="37268323"/>
<keyword evidence="3" id="KW-1185">Reference proteome</keyword>
<evidence type="ECO:0008006" key="4">
    <source>
        <dbReference type="Google" id="ProtNLM"/>
    </source>
</evidence>
<gene>
    <name evidence="2" type="ORF">FA09DRAFT_314723</name>
</gene>
<dbReference type="GO" id="GO:0003993">
    <property type="term" value="F:acid phosphatase activity"/>
    <property type="evidence" value="ECO:0007669"/>
    <property type="project" value="TreeGrafter"/>
</dbReference>
<accession>A0A316ZJ01</accession>
<evidence type="ECO:0000256" key="1">
    <source>
        <dbReference type="SAM" id="MobiDB-lite"/>
    </source>
</evidence>
<dbReference type="EMBL" id="KZ819284">
    <property type="protein sequence ID" value="PWO00943.1"/>
    <property type="molecule type" value="Genomic_DNA"/>
</dbReference>
<evidence type="ECO:0000313" key="2">
    <source>
        <dbReference type="EMBL" id="PWO00943.1"/>
    </source>
</evidence>
<evidence type="ECO:0000313" key="3">
    <source>
        <dbReference type="Proteomes" id="UP000245946"/>
    </source>
</evidence>
<proteinExistence type="predicted"/>
<dbReference type="InterPro" id="IPR023214">
    <property type="entry name" value="HAD_sf"/>
</dbReference>
<dbReference type="AlphaFoldDB" id="A0A316ZJ01"/>
<dbReference type="SFLD" id="SFLDS00003">
    <property type="entry name" value="Haloacid_Dehalogenase"/>
    <property type="match status" value="1"/>
</dbReference>
<dbReference type="STRING" id="58919.A0A316ZJ01"/>
<organism evidence="2 3">
    <name type="scientific">Tilletiopsis washingtonensis</name>
    <dbReference type="NCBI Taxonomy" id="58919"/>
    <lineage>
        <taxon>Eukaryota</taxon>
        <taxon>Fungi</taxon>
        <taxon>Dikarya</taxon>
        <taxon>Basidiomycota</taxon>
        <taxon>Ustilaginomycotina</taxon>
        <taxon>Exobasidiomycetes</taxon>
        <taxon>Entylomatales</taxon>
        <taxon>Entylomatales incertae sedis</taxon>
        <taxon>Tilletiopsis</taxon>
    </lineage>
</organism>
<dbReference type="PANTHER" id="PTHR17901">
    <property type="entry name" value="MAGNESIUM-DEPENDENT PHOSPHATASE 1 MDP1"/>
    <property type="match status" value="1"/>
</dbReference>
<feature type="region of interest" description="Disordered" evidence="1">
    <location>
        <begin position="87"/>
        <end position="106"/>
    </location>
</feature>
<dbReference type="SFLD" id="SFLDG01131">
    <property type="entry name" value="C1.5.2:_MDP_Like"/>
    <property type="match status" value="1"/>
</dbReference>
<dbReference type="Gene3D" id="3.40.50.1000">
    <property type="entry name" value="HAD superfamily/HAD-like"/>
    <property type="match status" value="1"/>
</dbReference>
<dbReference type="RefSeq" id="XP_025601221.1">
    <property type="nucleotide sequence ID" value="XM_025740779.1"/>
</dbReference>
<dbReference type="Proteomes" id="UP000245946">
    <property type="component" value="Unassembled WGS sequence"/>
</dbReference>
<reference evidence="2 3" key="1">
    <citation type="journal article" date="2018" name="Mol. Biol. Evol.">
        <title>Broad Genomic Sampling Reveals a Smut Pathogenic Ancestry of the Fungal Clade Ustilaginomycotina.</title>
        <authorList>
            <person name="Kijpornyongpan T."/>
            <person name="Mondo S.J."/>
            <person name="Barry K."/>
            <person name="Sandor L."/>
            <person name="Lee J."/>
            <person name="Lipzen A."/>
            <person name="Pangilinan J."/>
            <person name="LaButti K."/>
            <person name="Hainaut M."/>
            <person name="Henrissat B."/>
            <person name="Grigoriev I.V."/>
            <person name="Spatafora J.W."/>
            <person name="Aime M.C."/>
        </authorList>
    </citation>
    <scope>NUCLEOTIDE SEQUENCE [LARGE SCALE GENOMIC DNA]</scope>
    <source>
        <strain evidence="2 3">MCA 4186</strain>
    </source>
</reference>
<dbReference type="InterPro" id="IPR036412">
    <property type="entry name" value="HAD-like_sf"/>
</dbReference>
<dbReference type="InterPro" id="IPR010036">
    <property type="entry name" value="MDP_1_eu_arc"/>
</dbReference>
<dbReference type="SFLD" id="SFLDG01129">
    <property type="entry name" value="C1.5:_HAD__Beta-PGM__Phosphata"/>
    <property type="match status" value="1"/>
</dbReference>
<name>A0A316ZJ01_9BASI</name>
<dbReference type="OrthoDB" id="2865258at2759"/>
<dbReference type="SUPFAM" id="SSF56784">
    <property type="entry name" value="HAD-like"/>
    <property type="match status" value="1"/>
</dbReference>